<dbReference type="InterPro" id="IPR011991">
    <property type="entry name" value="ArsR-like_HTH"/>
</dbReference>
<dbReference type="GO" id="GO:0003700">
    <property type="term" value="F:DNA-binding transcription factor activity"/>
    <property type="evidence" value="ECO:0007669"/>
    <property type="project" value="InterPro"/>
</dbReference>
<dbReference type="AlphaFoldDB" id="A0A2M8WQL1"/>
<dbReference type="Pfam" id="PF00480">
    <property type="entry name" value="ROK"/>
    <property type="match status" value="1"/>
</dbReference>
<dbReference type="SUPFAM" id="SSF46785">
    <property type="entry name" value="Winged helix' DNA-binding domain"/>
    <property type="match status" value="1"/>
</dbReference>
<dbReference type="CDD" id="cd00090">
    <property type="entry name" value="HTH_ARSR"/>
    <property type="match status" value="1"/>
</dbReference>
<keyword evidence="3" id="KW-0418">Kinase</keyword>
<organism evidence="3 4">
    <name type="scientific">Luteimicrobium subarcticum</name>
    <dbReference type="NCBI Taxonomy" id="620910"/>
    <lineage>
        <taxon>Bacteria</taxon>
        <taxon>Bacillati</taxon>
        <taxon>Actinomycetota</taxon>
        <taxon>Actinomycetes</taxon>
        <taxon>Micrococcales</taxon>
        <taxon>Luteimicrobium</taxon>
    </lineage>
</organism>
<name>A0A2M8WQL1_9MICO</name>
<accession>A0A2M8WQL1</accession>
<dbReference type="PANTHER" id="PTHR18964">
    <property type="entry name" value="ROK (REPRESSOR, ORF, KINASE) FAMILY"/>
    <property type="match status" value="1"/>
</dbReference>
<keyword evidence="4" id="KW-1185">Reference proteome</keyword>
<dbReference type="CDD" id="cd23763">
    <property type="entry name" value="ASKHA_ATPase_ROK"/>
    <property type="match status" value="1"/>
</dbReference>
<reference evidence="3 4" key="1">
    <citation type="submission" date="2017-11" db="EMBL/GenBank/DDBJ databases">
        <title>Genomic Encyclopedia of Archaeal and Bacterial Type Strains, Phase II (KMG-II): From Individual Species to Whole Genera.</title>
        <authorList>
            <person name="Goeker M."/>
        </authorList>
    </citation>
    <scope>NUCLEOTIDE SEQUENCE [LARGE SCALE GENOMIC DNA]</scope>
    <source>
        <strain evidence="3 4">DSM 22413</strain>
    </source>
</reference>
<dbReference type="InterPro" id="IPR000835">
    <property type="entry name" value="HTH_MarR-typ"/>
</dbReference>
<dbReference type="Pfam" id="PF12802">
    <property type="entry name" value="MarR_2"/>
    <property type="match status" value="1"/>
</dbReference>
<dbReference type="Gene3D" id="1.10.10.10">
    <property type="entry name" value="Winged helix-like DNA-binding domain superfamily/Winged helix DNA-binding domain"/>
    <property type="match status" value="1"/>
</dbReference>
<dbReference type="RefSeq" id="WP_170044634.1">
    <property type="nucleotide sequence ID" value="NZ_PGTZ01000008.1"/>
</dbReference>
<dbReference type="GO" id="GO:0016301">
    <property type="term" value="F:kinase activity"/>
    <property type="evidence" value="ECO:0007669"/>
    <property type="project" value="UniProtKB-KW"/>
</dbReference>
<dbReference type="InterPro" id="IPR000600">
    <property type="entry name" value="ROK"/>
</dbReference>
<keyword evidence="3" id="KW-0808">Transferase</keyword>
<comment type="caution">
    <text evidence="3">The sequence shown here is derived from an EMBL/GenBank/DDBJ whole genome shotgun (WGS) entry which is preliminary data.</text>
</comment>
<dbReference type="Proteomes" id="UP000231586">
    <property type="component" value="Unassembled WGS sequence"/>
</dbReference>
<evidence type="ECO:0000313" key="3">
    <source>
        <dbReference type="EMBL" id="PJI93222.1"/>
    </source>
</evidence>
<comment type="similarity">
    <text evidence="1">Belongs to the ROK (NagC/XylR) family.</text>
</comment>
<dbReference type="Gene3D" id="3.30.420.40">
    <property type="match status" value="2"/>
</dbReference>
<dbReference type="InterPro" id="IPR036390">
    <property type="entry name" value="WH_DNA-bd_sf"/>
</dbReference>
<dbReference type="SUPFAM" id="SSF53067">
    <property type="entry name" value="Actin-like ATPase domain"/>
    <property type="match status" value="1"/>
</dbReference>
<dbReference type="EMBL" id="PGTZ01000008">
    <property type="protein sequence ID" value="PJI93222.1"/>
    <property type="molecule type" value="Genomic_DNA"/>
</dbReference>
<sequence length="404" mass="41585">MSSPIPGTPGLLRSINDRAALGLLLDSGPLTRVRISELTGVSRPTASQVVARLELSGLIETVGDLAGNRGPHALTYDARTSDYCGLALDVQPRSIRASVVDARGDVLAEPTVTTTTTDRADRLRTGSLPDVLPVLRDVLDRAADHSGVPTQAVRAVAIGVPGAVDPRTGDLKLLGDVVGWPTTSTRQHLESALGVPVTIANDVNLASIAEHRAATVPLDSSALLWLGSGIGLGLHTHGLPFAGASGSAGEIGYLPLSRAAAALEPDADELQDLVGGLAVVRLARRHGLDVPDVDTFCARVCADGPETLPAAFLDDYAERVAHAVAGVTVVVEPEELVIGGTVGSALGVPLAERVARLGRPDGWSTTVRTATVVTDPVLLGARTVVTDLVRAQMLTAAADTVPAS</sequence>
<gene>
    <name evidence="3" type="ORF">CLV34_1787</name>
</gene>
<evidence type="ECO:0000256" key="1">
    <source>
        <dbReference type="ARBA" id="ARBA00006479"/>
    </source>
</evidence>
<feature type="domain" description="HTH marR-type" evidence="2">
    <location>
        <begin position="20"/>
        <end position="62"/>
    </location>
</feature>
<protein>
    <submittedName>
        <fullName evidence="3">Putative NBD/HSP70 family sugar kinase</fullName>
    </submittedName>
</protein>
<dbReference type="PANTHER" id="PTHR18964:SF149">
    <property type="entry name" value="BIFUNCTIONAL UDP-N-ACETYLGLUCOSAMINE 2-EPIMERASE_N-ACETYLMANNOSAMINE KINASE"/>
    <property type="match status" value="1"/>
</dbReference>
<evidence type="ECO:0000259" key="2">
    <source>
        <dbReference type="Pfam" id="PF12802"/>
    </source>
</evidence>
<dbReference type="InterPro" id="IPR043129">
    <property type="entry name" value="ATPase_NBD"/>
</dbReference>
<dbReference type="InterPro" id="IPR036388">
    <property type="entry name" value="WH-like_DNA-bd_sf"/>
</dbReference>
<proteinExistence type="inferred from homology"/>
<evidence type="ECO:0000313" key="4">
    <source>
        <dbReference type="Proteomes" id="UP000231586"/>
    </source>
</evidence>